<evidence type="ECO:0000313" key="2">
    <source>
        <dbReference type="EMBL" id="MBB4750021.1"/>
    </source>
</evidence>
<gene>
    <name evidence="1" type="ORF">Alo02nite_19870</name>
    <name evidence="2" type="ORF">BJ964_004182</name>
</gene>
<dbReference type="AlphaFoldDB" id="A0A7W7HGB6"/>
<dbReference type="EMBL" id="BOMP01000031">
    <property type="protein sequence ID" value="GIE39089.1"/>
    <property type="molecule type" value="Genomic_DNA"/>
</dbReference>
<dbReference type="Proteomes" id="UP000631312">
    <property type="component" value="Unassembled WGS sequence"/>
</dbReference>
<keyword evidence="4" id="KW-1185">Reference proteome</keyword>
<sequence>MKLLNALGDRVMGLVLPKATVSAAAAVTCWNTGQSCGVGKTRYCCSTGNCYCTPG</sequence>
<reference evidence="1 4" key="2">
    <citation type="submission" date="2021-01" db="EMBL/GenBank/DDBJ databases">
        <title>Whole genome shotgun sequence of Actinoplanes lobatus NBRC 12513.</title>
        <authorList>
            <person name="Komaki H."/>
            <person name="Tamura T."/>
        </authorList>
    </citation>
    <scope>NUCLEOTIDE SEQUENCE [LARGE SCALE GENOMIC DNA]</scope>
    <source>
        <strain evidence="1 4">NBRC 12513</strain>
    </source>
</reference>
<name>A0A7W7HGB6_9ACTN</name>
<dbReference type="EMBL" id="JACHNC010000001">
    <property type="protein sequence ID" value="MBB4750021.1"/>
    <property type="molecule type" value="Genomic_DNA"/>
</dbReference>
<organism evidence="2 3">
    <name type="scientific">Actinoplanes lobatus</name>
    <dbReference type="NCBI Taxonomy" id="113568"/>
    <lineage>
        <taxon>Bacteria</taxon>
        <taxon>Bacillati</taxon>
        <taxon>Actinomycetota</taxon>
        <taxon>Actinomycetes</taxon>
        <taxon>Micromonosporales</taxon>
        <taxon>Micromonosporaceae</taxon>
        <taxon>Actinoplanes</taxon>
    </lineage>
</organism>
<dbReference type="RefSeq" id="WP_188122248.1">
    <property type="nucleotide sequence ID" value="NZ_BOMP01000031.1"/>
</dbReference>
<evidence type="ECO:0000313" key="1">
    <source>
        <dbReference type="EMBL" id="GIE39089.1"/>
    </source>
</evidence>
<proteinExistence type="predicted"/>
<dbReference type="Proteomes" id="UP000590511">
    <property type="component" value="Unassembled WGS sequence"/>
</dbReference>
<reference evidence="2 3" key="1">
    <citation type="submission" date="2020-08" db="EMBL/GenBank/DDBJ databases">
        <title>Sequencing the genomes of 1000 actinobacteria strains.</title>
        <authorList>
            <person name="Klenk H.-P."/>
        </authorList>
    </citation>
    <scope>NUCLEOTIDE SEQUENCE [LARGE SCALE GENOMIC DNA]</scope>
    <source>
        <strain evidence="2 3">DSM 43150</strain>
    </source>
</reference>
<evidence type="ECO:0000313" key="4">
    <source>
        <dbReference type="Proteomes" id="UP000631312"/>
    </source>
</evidence>
<evidence type="ECO:0000313" key="3">
    <source>
        <dbReference type="Proteomes" id="UP000590511"/>
    </source>
</evidence>
<protein>
    <submittedName>
        <fullName evidence="2">Uncharacterized protein</fullName>
    </submittedName>
</protein>
<accession>A0A7W7HGB6</accession>
<comment type="caution">
    <text evidence="2">The sequence shown here is derived from an EMBL/GenBank/DDBJ whole genome shotgun (WGS) entry which is preliminary data.</text>
</comment>